<accession>A0AAD9US65</accession>
<evidence type="ECO:0000313" key="4">
    <source>
        <dbReference type="EMBL" id="KAK2547923.1"/>
    </source>
</evidence>
<dbReference type="GO" id="GO:0005737">
    <property type="term" value="C:cytoplasm"/>
    <property type="evidence" value="ECO:0007669"/>
    <property type="project" value="UniProtKB-SubCell"/>
</dbReference>
<evidence type="ECO:0000256" key="1">
    <source>
        <dbReference type="ARBA" id="ARBA00004496"/>
    </source>
</evidence>
<sequence length="135" mass="14556">MDVSKVAQNVIKYVTTGELCGIGLEEFGVEEFQEGKFFTGELYLDTKQECYNKLGFKRYNMANAKGIKGNFRGDGLLNGGMLIVTAGGEKVLLSHKQASPGDHVSNEKIFEVLGITAEAKKEETEAAGGVAQESS</sequence>
<evidence type="ECO:0000313" key="5">
    <source>
        <dbReference type="Proteomes" id="UP001249851"/>
    </source>
</evidence>
<comment type="subcellular location">
    <subcellularLocation>
        <location evidence="1">Cytoplasm</location>
    </subcellularLocation>
</comment>
<dbReference type="InterPro" id="IPR032801">
    <property type="entry name" value="PXL2A/B/C"/>
</dbReference>
<reference evidence="4" key="1">
    <citation type="journal article" date="2023" name="G3 (Bethesda)">
        <title>Whole genome assembly and annotation of the endangered Caribbean coral Acropora cervicornis.</title>
        <authorList>
            <person name="Selwyn J.D."/>
            <person name="Vollmer S.V."/>
        </authorList>
    </citation>
    <scope>NUCLEOTIDE SEQUENCE</scope>
    <source>
        <strain evidence="4">K2</strain>
    </source>
</reference>
<protein>
    <submittedName>
        <fullName evidence="4">Prostamide/prostaglandin F synthase</fullName>
    </submittedName>
</protein>
<evidence type="ECO:0000256" key="3">
    <source>
        <dbReference type="ARBA" id="ARBA00023002"/>
    </source>
</evidence>
<dbReference type="Proteomes" id="UP001249851">
    <property type="component" value="Unassembled WGS sequence"/>
</dbReference>
<organism evidence="4 5">
    <name type="scientific">Acropora cervicornis</name>
    <name type="common">Staghorn coral</name>
    <dbReference type="NCBI Taxonomy" id="6130"/>
    <lineage>
        <taxon>Eukaryota</taxon>
        <taxon>Metazoa</taxon>
        <taxon>Cnidaria</taxon>
        <taxon>Anthozoa</taxon>
        <taxon>Hexacorallia</taxon>
        <taxon>Scleractinia</taxon>
        <taxon>Astrocoeniina</taxon>
        <taxon>Acroporidae</taxon>
        <taxon>Acropora</taxon>
    </lineage>
</organism>
<keyword evidence="3" id="KW-0560">Oxidoreductase</keyword>
<dbReference type="PANTHER" id="PTHR28630">
    <property type="match status" value="1"/>
</dbReference>
<evidence type="ECO:0000256" key="2">
    <source>
        <dbReference type="ARBA" id="ARBA00022490"/>
    </source>
</evidence>
<dbReference type="Pfam" id="PF13911">
    <property type="entry name" value="AhpC-TSA_2"/>
    <property type="match status" value="1"/>
</dbReference>
<dbReference type="EMBL" id="JARQWQ010000162">
    <property type="protein sequence ID" value="KAK2547923.1"/>
    <property type="molecule type" value="Genomic_DNA"/>
</dbReference>
<dbReference type="AlphaFoldDB" id="A0AAD9US65"/>
<dbReference type="PANTHER" id="PTHR28630:SF29">
    <property type="entry name" value="PROSTAMIDE_PROSTAGLANDIN F SYNTHASE"/>
    <property type="match status" value="1"/>
</dbReference>
<comment type="caution">
    <text evidence="4">The sequence shown here is derived from an EMBL/GenBank/DDBJ whole genome shotgun (WGS) entry which is preliminary data.</text>
</comment>
<reference evidence="4" key="2">
    <citation type="journal article" date="2023" name="Science">
        <title>Genomic signatures of disease resistance in endangered staghorn corals.</title>
        <authorList>
            <person name="Vollmer S.V."/>
            <person name="Selwyn J.D."/>
            <person name="Despard B.A."/>
            <person name="Roesel C.L."/>
        </authorList>
    </citation>
    <scope>NUCLEOTIDE SEQUENCE</scope>
    <source>
        <strain evidence="4">K2</strain>
    </source>
</reference>
<name>A0AAD9US65_ACRCE</name>
<keyword evidence="2" id="KW-0963">Cytoplasm</keyword>
<gene>
    <name evidence="4" type="ORF">P5673_032012</name>
</gene>
<proteinExistence type="predicted"/>
<dbReference type="GO" id="GO:0001516">
    <property type="term" value="P:prostaglandin biosynthetic process"/>
    <property type="evidence" value="ECO:0007669"/>
    <property type="project" value="TreeGrafter"/>
</dbReference>
<keyword evidence="5" id="KW-1185">Reference proteome</keyword>
<dbReference type="GO" id="GO:0047017">
    <property type="term" value="F:prostaglandin F synthase activity"/>
    <property type="evidence" value="ECO:0007669"/>
    <property type="project" value="TreeGrafter"/>
</dbReference>